<proteinExistence type="predicted"/>
<dbReference type="EMBL" id="JAAORC010000001">
    <property type="protein sequence ID" value="MBO8222581.1"/>
    <property type="molecule type" value="Genomic_DNA"/>
</dbReference>
<comment type="caution">
    <text evidence="2">The sequence shown here is derived from an EMBL/GenBank/DDBJ whole genome shotgun (WGS) entry which is preliminary data.</text>
</comment>
<accession>A0A8I1X314</accession>
<dbReference type="AlphaFoldDB" id="A0A8I1X314"/>
<feature type="coiled-coil region" evidence="1">
    <location>
        <begin position="44"/>
        <end position="108"/>
    </location>
</feature>
<evidence type="ECO:0000256" key="1">
    <source>
        <dbReference type="SAM" id="Coils"/>
    </source>
</evidence>
<organism evidence="2 3">
    <name type="scientific">Prochlorococcus marinus str. XMU1401</name>
    <dbReference type="NCBI Taxonomy" id="2052594"/>
    <lineage>
        <taxon>Bacteria</taxon>
        <taxon>Bacillati</taxon>
        <taxon>Cyanobacteriota</taxon>
        <taxon>Cyanophyceae</taxon>
        <taxon>Synechococcales</taxon>
        <taxon>Prochlorococcaceae</taxon>
        <taxon>Prochlorococcus</taxon>
    </lineage>
</organism>
<evidence type="ECO:0000313" key="3">
    <source>
        <dbReference type="Proteomes" id="UP000666562"/>
    </source>
</evidence>
<keyword evidence="1" id="KW-0175">Coiled coil</keyword>
<dbReference type="Proteomes" id="UP000666562">
    <property type="component" value="Unassembled WGS sequence"/>
</dbReference>
<evidence type="ECO:0000313" key="2">
    <source>
        <dbReference type="EMBL" id="MBO8222581.1"/>
    </source>
</evidence>
<dbReference type="RefSeq" id="WP_100883467.1">
    <property type="nucleotide sequence ID" value="NZ_JAAORC010000001.1"/>
</dbReference>
<gene>
    <name evidence="2" type="ORF">HA142_03560</name>
</gene>
<protein>
    <submittedName>
        <fullName evidence="2">Uncharacterized protein</fullName>
    </submittedName>
</protein>
<name>A0A8I1X314_PROMR</name>
<reference evidence="2" key="1">
    <citation type="submission" date="2020-03" db="EMBL/GenBank/DDBJ databases">
        <title>Genome differentiation and subclade ecological adaptation of Prochlorococcus HLII clade in the global ocean.</title>
        <authorList>
            <person name="Yan W."/>
            <person name="Fen X."/>
            <person name="Zhang W."/>
        </authorList>
    </citation>
    <scope>NUCLEOTIDE SEQUENCE</scope>
    <source>
        <strain evidence="2">XMU1401</strain>
    </source>
</reference>
<sequence>MPNNLFYKTLSIIGTFGIVVLSSTQVWTTFKKQTNSEAEISKTLTELKKTRKETLSEINLIKKEVLNELDSARSNSVKEIKADRVNALSEVKAAKQEALQTLNAATDEDGKIWLVMRSSVNQGGNTIQKIPFSTMERCQEAELELESSDGFAGRNRFFFTMCIDAR</sequence>